<evidence type="ECO:0000256" key="6">
    <source>
        <dbReference type="HAMAP-Rule" id="MF_01813"/>
    </source>
</evidence>
<name>A0ABS3KMG3_9PROT</name>
<dbReference type="InterPro" id="IPR029063">
    <property type="entry name" value="SAM-dependent_MTases_sf"/>
</dbReference>
<keyword evidence="4 6" id="KW-0831">Ubiquinone biosynthesis</keyword>
<keyword evidence="2 6" id="KW-0489">Methyltransferase</keyword>
<dbReference type="Proteomes" id="UP001518989">
    <property type="component" value="Unassembled WGS sequence"/>
</dbReference>
<comment type="similarity">
    <text evidence="6">Belongs to the class I-like SAM-binding methyltransferase superfamily. MenG/UbiE family.</text>
</comment>
<comment type="catalytic activity">
    <reaction evidence="6">
        <text>a 2-methoxy-6-(all-trans-polyprenyl)benzene-1,4-diol + S-adenosyl-L-methionine = a 5-methoxy-2-methyl-3-(all-trans-polyprenyl)benzene-1,4-diol + S-adenosyl-L-homocysteine + H(+)</text>
        <dbReference type="Rhea" id="RHEA:28286"/>
        <dbReference type="Rhea" id="RHEA-COMP:10858"/>
        <dbReference type="Rhea" id="RHEA-COMP:10859"/>
        <dbReference type="ChEBI" id="CHEBI:15378"/>
        <dbReference type="ChEBI" id="CHEBI:57856"/>
        <dbReference type="ChEBI" id="CHEBI:59789"/>
        <dbReference type="ChEBI" id="CHEBI:84166"/>
        <dbReference type="ChEBI" id="CHEBI:84167"/>
        <dbReference type="EC" id="2.1.1.201"/>
    </reaction>
</comment>
<keyword evidence="3 6" id="KW-0808">Transferase</keyword>
<dbReference type="EC" id="2.1.1.163" evidence="6"/>
<feature type="region of interest" description="Disordered" evidence="7">
    <location>
        <begin position="1"/>
        <end position="50"/>
    </location>
</feature>
<dbReference type="EMBL" id="JACTNG010000002">
    <property type="protein sequence ID" value="MBO1078630.1"/>
    <property type="molecule type" value="Genomic_DNA"/>
</dbReference>
<evidence type="ECO:0000313" key="8">
    <source>
        <dbReference type="EMBL" id="MBO1078630.1"/>
    </source>
</evidence>
<evidence type="ECO:0000256" key="1">
    <source>
        <dbReference type="ARBA" id="ARBA00022428"/>
    </source>
</evidence>
<reference evidence="8 9" key="1">
    <citation type="submission" date="2020-09" db="EMBL/GenBank/DDBJ databases">
        <title>Roseomonas.</title>
        <authorList>
            <person name="Zhu W."/>
        </authorList>
    </citation>
    <scope>NUCLEOTIDE SEQUENCE [LARGE SCALE GENOMIC DNA]</scope>
    <source>
        <strain evidence="8 9">573</strain>
    </source>
</reference>
<organism evidence="8 9">
    <name type="scientific">Roseomonas haemaphysalidis</name>
    <dbReference type="NCBI Taxonomy" id="2768162"/>
    <lineage>
        <taxon>Bacteria</taxon>
        <taxon>Pseudomonadati</taxon>
        <taxon>Pseudomonadota</taxon>
        <taxon>Alphaproteobacteria</taxon>
        <taxon>Acetobacterales</taxon>
        <taxon>Roseomonadaceae</taxon>
        <taxon>Roseomonas</taxon>
    </lineage>
</organism>
<comment type="pathway">
    <text evidence="6">Quinol/quinone metabolism; menaquinone biosynthesis; menaquinol from 1,4-dihydroxy-2-naphthoate: step 2/2.</text>
</comment>
<feature type="binding site" evidence="6">
    <location>
        <position position="112"/>
    </location>
    <ligand>
        <name>S-adenosyl-L-methionine</name>
        <dbReference type="ChEBI" id="CHEBI:59789"/>
    </ligand>
</feature>
<evidence type="ECO:0000256" key="5">
    <source>
        <dbReference type="ARBA" id="ARBA00022691"/>
    </source>
</evidence>
<evidence type="ECO:0000256" key="7">
    <source>
        <dbReference type="SAM" id="MobiDB-lite"/>
    </source>
</evidence>
<keyword evidence="1 6" id="KW-0474">Menaquinone biosynthesis</keyword>
<comment type="caution">
    <text evidence="6">Lacks conserved residue(s) required for the propagation of feature annotation.</text>
</comment>
<comment type="catalytic activity">
    <reaction evidence="6">
        <text>a 2-demethylmenaquinol + S-adenosyl-L-methionine = a menaquinol + S-adenosyl-L-homocysteine + H(+)</text>
        <dbReference type="Rhea" id="RHEA:42640"/>
        <dbReference type="Rhea" id="RHEA-COMP:9539"/>
        <dbReference type="Rhea" id="RHEA-COMP:9563"/>
        <dbReference type="ChEBI" id="CHEBI:15378"/>
        <dbReference type="ChEBI" id="CHEBI:18151"/>
        <dbReference type="ChEBI" id="CHEBI:55437"/>
        <dbReference type="ChEBI" id="CHEBI:57856"/>
        <dbReference type="ChEBI" id="CHEBI:59789"/>
        <dbReference type="EC" id="2.1.1.163"/>
    </reaction>
</comment>
<dbReference type="CDD" id="cd02440">
    <property type="entry name" value="AdoMet_MTases"/>
    <property type="match status" value="1"/>
</dbReference>
<feature type="binding site" evidence="6">
    <location>
        <position position="133"/>
    </location>
    <ligand>
        <name>S-adenosyl-L-methionine</name>
        <dbReference type="ChEBI" id="CHEBI:59789"/>
    </ligand>
</feature>
<keyword evidence="5 6" id="KW-0949">S-adenosyl-L-methionine</keyword>
<evidence type="ECO:0000256" key="3">
    <source>
        <dbReference type="ARBA" id="ARBA00022679"/>
    </source>
</evidence>
<accession>A0ABS3KMG3</accession>
<dbReference type="PANTHER" id="PTHR43591">
    <property type="entry name" value="METHYLTRANSFERASE"/>
    <property type="match status" value="1"/>
</dbReference>
<evidence type="ECO:0000313" key="9">
    <source>
        <dbReference type="Proteomes" id="UP001518989"/>
    </source>
</evidence>
<dbReference type="EC" id="2.1.1.201" evidence="6"/>
<dbReference type="PROSITE" id="PS01184">
    <property type="entry name" value="UBIE_2"/>
    <property type="match status" value="1"/>
</dbReference>
<evidence type="ECO:0000256" key="2">
    <source>
        <dbReference type="ARBA" id="ARBA00022603"/>
    </source>
</evidence>
<gene>
    <name evidence="6" type="primary">ubiE</name>
    <name evidence="8" type="ORF">IAI61_06275</name>
</gene>
<dbReference type="HAMAP" id="MF_01813">
    <property type="entry name" value="MenG_UbiE_methyltr"/>
    <property type="match status" value="1"/>
</dbReference>
<dbReference type="InterPro" id="IPR023576">
    <property type="entry name" value="UbiE/COQ5_MeTrFase_CS"/>
</dbReference>
<dbReference type="GO" id="GO:0008168">
    <property type="term" value="F:methyltransferase activity"/>
    <property type="evidence" value="ECO:0007669"/>
    <property type="project" value="UniProtKB-KW"/>
</dbReference>
<dbReference type="Pfam" id="PF01209">
    <property type="entry name" value="Ubie_methyltran"/>
    <property type="match status" value="1"/>
</dbReference>
<keyword evidence="9" id="KW-1185">Reference proteome</keyword>
<proteinExistence type="inferred from homology"/>
<comment type="function">
    <text evidence="6">Methyltransferase required for the conversion of demethylmenaquinol (DMKH2) to menaquinol (MKH2) and the conversion of 2-polyprenyl-6-methoxy-1,4-benzoquinol (DDMQH2) to 2-polyprenyl-3-methyl-6-methoxy-1,4-benzoquinol (DMQH2).</text>
</comment>
<dbReference type="PROSITE" id="PS51608">
    <property type="entry name" value="SAM_MT_UBIE"/>
    <property type="match status" value="1"/>
</dbReference>
<sequence length="280" mass="29751">MGERSGQPGLAESAPGGLSLPLPQPSREGDAAVTARLPQDAPAAPHPDLSGYYAGSAERAGFVRRLFDDTAPQYDRINSVFSLGTGAWYRRQALARAGLRPGMTVLDVACGTGLVTREALRIVGPGGTVMGLDPSAGMLAEARATGAPLLQGRAEAIPLPNGSVDMLTMGYALRHVADLSVAFAEYRRVLRPGGRVLLLEIGRPDSARALRFARFYLGRVVPALCRLTAPRAGTLMQYYWDTIEACVPADTILRHLGQAGFRDVGCETSVGIFRAYAATR</sequence>
<dbReference type="InterPro" id="IPR004033">
    <property type="entry name" value="UbiE/COQ5_MeTrFase"/>
</dbReference>
<comment type="pathway">
    <text evidence="6">Cofactor biosynthesis; ubiquinone biosynthesis.</text>
</comment>
<dbReference type="SUPFAM" id="SSF53335">
    <property type="entry name" value="S-adenosyl-L-methionine-dependent methyltransferases"/>
    <property type="match status" value="1"/>
</dbReference>
<protein>
    <recommendedName>
        <fullName evidence="6">Ubiquinone/menaquinone biosynthesis C-methyltransferase UbiE</fullName>
        <ecNumber evidence="6">2.1.1.163</ecNumber>
        <ecNumber evidence="6">2.1.1.201</ecNumber>
    </recommendedName>
    <alternativeName>
        <fullName evidence="6">2-methoxy-6-polyprenyl-1,4-benzoquinol methylase</fullName>
    </alternativeName>
    <alternativeName>
        <fullName evidence="6">Demethylmenaquinone methyltransferase</fullName>
    </alternativeName>
</protein>
<dbReference type="GO" id="GO:0032259">
    <property type="term" value="P:methylation"/>
    <property type="evidence" value="ECO:0007669"/>
    <property type="project" value="UniProtKB-KW"/>
</dbReference>
<dbReference type="Gene3D" id="3.40.50.150">
    <property type="entry name" value="Vaccinia Virus protein VP39"/>
    <property type="match status" value="1"/>
</dbReference>
<dbReference type="PANTHER" id="PTHR43591:SF24">
    <property type="entry name" value="2-METHOXY-6-POLYPRENYL-1,4-BENZOQUINOL METHYLASE, MITOCHONDRIAL"/>
    <property type="match status" value="1"/>
</dbReference>
<comment type="caution">
    <text evidence="8">The sequence shown here is derived from an EMBL/GenBank/DDBJ whole genome shotgun (WGS) entry which is preliminary data.</text>
</comment>
<evidence type="ECO:0000256" key="4">
    <source>
        <dbReference type="ARBA" id="ARBA00022688"/>
    </source>
</evidence>